<dbReference type="KEGG" id="kol:Kole_1450"/>
<dbReference type="AlphaFoldDB" id="C5CE40"/>
<evidence type="ECO:0000313" key="8">
    <source>
        <dbReference type="EMBL" id="ACR80142.1"/>
    </source>
</evidence>
<keyword evidence="2 5" id="KW-0689">Ribosomal protein</keyword>
<dbReference type="PANTHER" id="PTHR33343:SF1">
    <property type="entry name" value="LARGE RIBOSOMAL SUBUNIT PROTEIN BL35M"/>
    <property type="match status" value="1"/>
</dbReference>
<feature type="compositionally biased region" description="Basic and acidic residues" evidence="7">
    <location>
        <begin position="37"/>
        <end position="46"/>
    </location>
</feature>
<sequence>MAKTKMKTHKATAKRFKITGSGKVMRQHSGKNHNTGKKKENNRREVKKWEQVKNSPLAKRIKNNIAR</sequence>
<dbReference type="GO" id="GO:0003735">
    <property type="term" value="F:structural constituent of ribosome"/>
    <property type="evidence" value="ECO:0007669"/>
    <property type="project" value="InterPro"/>
</dbReference>
<organism evidence="8 9">
    <name type="scientific">Kosmotoga olearia (strain ATCC BAA-1733 / DSM 21960 / TBF 19.5.1)</name>
    <dbReference type="NCBI Taxonomy" id="521045"/>
    <lineage>
        <taxon>Bacteria</taxon>
        <taxon>Thermotogati</taxon>
        <taxon>Thermotogota</taxon>
        <taxon>Thermotogae</taxon>
        <taxon>Kosmotogales</taxon>
        <taxon>Kosmotogaceae</taxon>
        <taxon>Kosmotoga</taxon>
    </lineage>
</organism>
<evidence type="ECO:0000256" key="3">
    <source>
        <dbReference type="ARBA" id="ARBA00023274"/>
    </source>
</evidence>
<comment type="similarity">
    <text evidence="1 5 6">Belongs to the bacterial ribosomal protein bL35 family.</text>
</comment>
<dbReference type="EMBL" id="CP001634">
    <property type="protein sequence ID" value="ACR80142.1"/>
    <property type="molecule type" value="Genomic_DNA"/>
</dbReference>
<gene>
    <name evidence="5" type="primary">rpmI</name>
    <name evidence="8" type="ordered locus">Kole_1450</name>
</gene>
<evidence type="ECO:0000256" key="2">
    <source>
        <dbReference type="ARBA" id="ARBA00022980"/>
    </source>
</evidence>
<evidence type="ECO:0000256" key="4">
    <source>
        <dbReference type="ARBA" id="ARBA00071664"/>
    </source>
</evidence>
<feature type="compositionally biased region" description="Basic residues" evidence="7">
    <location>
        <begin position="25"/>
        <end position="36"/>
    </location>
</feature>
<keyword evidence="9" id="KW-1185">Reference proteome</keyword>
<dbReference type="NCBIfam" id="TIGR00001">
    <property type="entry name" value="rpmI_bact"/>
    <property type="match status" value="1"/>
</dbReference>
<evidence type="ECO:0000256" key="7">
    <source>
        <dbReference type="SAM" id="MobiDB-lite"/>
    </source>
</evidence>
<dbReference type="eggNOG" id="COG0291">
    <property type="taxonomic scope" value="Bacteria"/>
</dbReference>
<reference evidence="8 9" key="1">
    <citation type="submission" date="2009-06" db="EMBL/GenBank/DDBJ databases">
        <title>Complete sequence of Thermotogales bacterium TBF 19.5.1.</title>
        <authorList>
            <consortium name="US DOE Joint Genome Institute"/>
            <person name="Lucas S."/>
            <person name="Copeland A."/>
            <person name="Lapidus A."/>
            <person name="Glavina del Rio T."/>
            <person name="Tice H."/>
            <person name="Bruce D."/>
            <person name="Goodwin L."/>
            <person name="Pitluck S."/>
            <person name="Chertkov O."/>
            <person name="Brettin T."/>
            <person name="Detter J.C."/>
            <person name="Han C."/>
            <person name="Schmutz J."/>
            <person name="Larimer F."/>
            <person name="Land M."/>
            <person name="Hauser L."/>
            <person name="Kyrpides N."/>
            <person name="Ovchinnikova G."/>
            <person name="Noll K."/>
        </authorList>
    </citation>
    <scope>NUCLEOTIDE SEQUENCE [LARGE SCALE GENOMIC DNA]</scope>
    <source>
        <strain evidence="9">ATCC BAA-1733 / DSM 21960 / TBF 19.5.1</strain>
    </source>
</reference>
<dbReference type="PRINTS" id="PR00064">
    <property type="entry name" value="RIBOSOMALL35"/>
</dbReference>
<evidence type="ECO:0000313" key="9">
    <source>
        <dbReference type="Proteomes" id="UP000002382"/>
    </source>
</evidence>
<dbReference type="GO" id="GO:0015934">
    <property type="term" value="C:large ribosomal subunit"/>
    <property type="evidence" value="ECO:0007669"/>
    <property type="project" value="TreeGrafter"/>
</dbReference>
<proteinExistence type="inferred from homology"/>
<evidence type="ECO:0000256" key="1">
    <source>
        <dbReference type="ARBA" id="ARBA00006598"/>
    </source>
</evidence>
<protein>
    <recommendedName>
        <fullName evidence="4 5">Large ribosomal subunit protein bL35</fullName>
    </recommendedName>
</protein>
<dbReference type="InterPro" id="IPR037229">
    <property type="entry name" value="Ribosomal_bL35_sf"/>
</dbReference>
<dbReference type="Pfam" id="PF01632">
    <property type="entry name" value="Ribosomal_L35p"/>
    <property type="match status" value="1"/>
</dbReference>
<dbReference type="InterPro" id="IPR001706">
    <property type="entry name" value="Ribosomal_bL35"/>
</dbReference>
<dbReference type="SUPFAM" id="SSF143034">
    <property type="entry name" value="L35p-like"/>
    <property type="match status" value="1"/>
</dbReference>
<evidence type="ECO:0000256" key="5">
    <source>
        <dbReference type="HAMAP-Rule" id="MF_00514"/>
    </source>
</evidence>
<dbReference type="Gene3D" id="4.10.410.60">
    <property type="match status" value="1"/>
</dbReference>
<keyword evidence="3 5" id="KW-0687">Ribonucleoprotein</keyword>
<dbReference type="Proteomes" id="UP000002382">
    <property type="component" value="Chromosome"/>
</dbReference>
<dbReference type="RefSeq" id="WP_015868789.1">
    <property type="nucleotide sequence ID" value="NC_012785.1"/>
</dbReference>
<dbReference type="HOGENOM" id="CLU_169643_4_3_0"/>
<evidence type="ECO:0000256" key="6">
    <source>
        <dbReference type="RuleBase" id="RU000568"/>
    </source>
</evidence>
<dbReference type="FunFam" id="4.10.410.60:FF:000001">
    <property type="entry name" value="50S ribosomal protein L35"/>
    <property type="match status" value="1"/>
</dbReference>
<reference evidence="8 9" key="2">
    <citation type="journal article" date="2011" name="J. Bacteriol.">
        <title>Genome Sequence of Kosmotoga olearia Strain TBF 19.5.1, a Thermophilic Bacterium with a Wide Growth Temperature Range, Isolated from the Troll B Oil Platform in the North Sea.</title>
        <authorList>
            <person name="Swithers K.S."/>
            <person name="Dipippo J.L."/>
            <person name="Bruce D.C."/>
            <person name="Detter C."/>
            <person name="Tapia R."/>
            <person name="Han S."/>
            <person name="Goodwin L.A."/>
            <person name="Han J."/>
            <person name="Woyke T."/>
            <person name="Pitluck S."/>
            <person name="Pennacchio L."/>
            <person name="Nolan M."/>
            <person name="Mikhailova N."/>
            <person name="Land M.L."/>
            <person name="Nesbo C.L."/>
            <person name="Gogarten J.P."/>
            <person name="Noll K.M."/>
        </authorList>
    </citation>
    <scope>NUCLEOTIDE SEQUENCE [LARGE SCALE GENOMIC DNA]</scope>
    <source>
        <strain evidence="9">ATCC BAA-1733 / DSM 21960 / TBF 19.5.1</strain>
    </source>
</reference>
<dbReference type="HAMAP" id="MF_00514">
    <property type="entry name" value="Ribosomal_bL35"/>
    <property type="match status" value="1"/>
</dbReference>
<accession>C5CE40</accession>
<feature type="region of interest" description="Disordered" evidence="7">
    <location>
        <begin position="1"/>
        <end position="46"/>
    </location>
</feature>
<name>C5CE40_KOSOT</name>
<dbReference type="GO" id="GO:0006412">
    <property type="term" value="P:translation"/>
    <property type="evidence" value="ECO:0007669"/>
    <property type="project" value="UniProtKB-UniRule"/>
</dbReference>
<dbReference type="InterPro" id="IPR021137">
    <property type="entry name" value="Ribosomal_bL35-like"/>
</dbReference>
<dbReference type="PANTHER" id="PTHR33343">
    <property type="entry name" value="54S RIBOSOMAL PROTEIN BL35M"/>
    <property type="match status" value="1"/>
</dbReference>
<feature type="compositionally biased region" description="Basic residues" evidence="7">
    <location>
        <begin position="1"/>
        <end position="17"/>
    </location>
</feature>
<dbReference type="STRING" id="521045.Kole_1450"/>